<keyword evidence="2" id="KW-1133">Transmembrane helix</keyword>
<protein>
    <submittedName>
        <fullName evidence="4">Prepilin peptidase</fullName>
    </submittedName>
</protein>
<dbReference type="Gene3D" id="1.20.120.1220">
    <property type="match status" value="1"/>
</dbReference>
<evidence type="ECO:0000313" key="4">
    <source>
        <dbReference type="EMBL" id="MFD0868434.1"/>
    </source>
</evidence>
<comment type="similarity">
    <text evidence="1">Belongs to the peptidase A24 family.</text>
</comment>
<dbReference type="PANTHER" id="PTHR30487">
    <property type="entry name" value="TYPE 4 PREPILIN-LIKE PROTEINS LEADER PEPTIDE-PROCESSING ENZYME"/>
    <property type="match status" value="1"/>
</dbReference>
<feature type="domain" description="Prepilin type IV endopeptidase peptidase" evidence="3">
    <location>
        <begin position="7"/>
        <end position="108"/>
    </location>
</feature>
<gene>
    <name evidence="4" type="ORF">ACFQ03_04690</name>
</gene>
<evidence type="ECO:0000256" key="2">
    <source>
        <dbReference type="SAM" id="Phobius"/>
    </source>
</evidence>
<sequence length="170" mass="18746">MVPWSVASILMAASFYTDATRHKISNSIVLIGLTAGFGYFSWSDGWSGFLYSLSGMGAGFALMFLLYLLKAIGAGDVKLFAAIGALTGVEFVCYFLFYSLFYAGIIGVVILLVRKQWAAKASGLGFRIIDFIILKNRKAVRFTGKDVIRYPFLYAAFPGYLTALYEVFNL</sequence>
<proteinExistence type="inferred from homology"/>
<feature type="transmembrane region" description="Helical" evidence="2">
    <location>
        <begin position="81"/>
        <end position="111"/>
    </location>
</feature>
<dbReference type="PANTHER" id="PTHR30487:SF0">
    <property type="entry name" value="PREPILIN LEADER PEPTIDASE_N-METHYLTRANSFERASE-RELATED"/>
    <property type="match status" value="1"/>
</dbReference>
<feature type="transmembrane region" description="Helical" evidence="2">
    <location>
        <begin position="24"/>
        <end position="42"/>
    </location>
</feature>
<feature type="transmembrane region" description="Helical" evidence="2">
    <location>
        <begin position="48"/>
        <end position="69"/>
    </location>
</feature>
<organism evidence="4 5">
    <name type="scientific">Paenibacillus residui</name>
    <dbReference type="NCBI Taxonomy" id="629724"/>
    <lineage>
        <taxon>Bacteria</taxon>
        <taxon>Bacillati</taxon>
        <taxon>Bacillota</taxon>
        <taxon>Bacilli</taxon>
        <taxon>Bacillales</taxon>
        <taxon>Paenibacillaceae</taxon>
        <taxon>Paenibacillus</taxon>
    </lineage>
</organism>
<dbReference type="Pfam" id="PF01478">
    <property type="entry name" value="Peptidase_A24"/>
    <property type="match status" value="1"/>
</dbReference>
<dbReference type="Proteomes" id="UP001597120">
    <property type="component" value="Unassembled WGS sequence"/>
</dbReference>
<dbReference type="EMBL" id="JBHTIU010000012">
    <property type="protein sequence ID" value="MFD0868434.1"/>
    <property type="molecule type" value="Genomic_DNA"/>
</dbReference>
<dbReference type="InterPro" id="IPR000045">
    <property type="entry name" value="Prepilin_IV_endopep_pep"/>
</dbReference>
<feature type="transmembrane region" description="Helical" evidence="2">
    <location>
        <begin position="147"/>
        <end position="168"/>
    </location>
</feature>
<keyword evidence="5" id="KW-1185">Reference proteome</keyword>
<keyword evidence="2" id="KW-0812">Transmembrane</keyword>
<evidence type="ECO:0000259" key="3">
    <source>
        <dbReference type="Pfam" id="PF01478"/>
    </source>
</evidence>
<evidence type="ECO:0000313" key="5">
    <source>
        <dbReference type="Proteomes" id="UP001597120"/>
    </source>
</evidence>
<dbReference type="RefSeq" id="WP_379286395.1">
    <property type="nucleotide sequence ID" value="NZ_JBHTIU010000012.1"/>
</dbReference>
<name>A0ABW3D6V6_9BACL</name>
<comment type="caution">
    <text evidence="4">The sequence shown here is derived from an EMBL/GenBank/DDBJ whole genome shotgun (WGS) entry which is preliminary data.</text>
</comment>
<dbReference type="InterPro" id="IPR050882">
    <property type="entry name" value="Prepilin_peptidase/N-MTase"/>
</dbReference>
<accession>A0ABW3D6V6</accession>
<evidence type="ECO:0000256" key="1">
    <source>
        <dbReference type="ARBA" id="ARBA00005801"/>
    </source>
</evidence>
<reference evidence="5" key="1">
    <citation type="journal article" date="2019" name="Int. J. Syst. Evol. Microbiol.">
        <title>The Global Catalogue of Microorganisms (GCM) 10K type strain sequencing project: providing services to taxonomists for standard genome sequencing and annotation.</title>
        <authorList>
            <consortium name="The Broad Institute Genomics Platform"/>
            <consortium name="The Broad Institute Genome Sequencing Center for Infectious Disease"/>
            <person name="Wu L."/>
            <person name="Ma J."/>
        </authorList>
    </citation>
    <scope>NUCLEOTIDE SEQUENCE [LARGE SCALE GENOMIC DNA]</scope>
    <source>
        <strain evidence="5">CCUG 57263</strain>
    </source>
</reference>
<keyword evidence="2" id="KW-0472">Membrane</keyword>